<keyword evidence="2" id="KW-0812">Transmembrane</keyword>
<sequence>MLPNSVENLLAPDGGWGWMVVLGVALANIFNQALISVFGLLFSQQLAELGQSTTGVALVMNTNSIVTNFTGFIIGPAIRAFSPRRVAIFGSLLAGTGLILSSQSRTLWQILLSYGGLVGLGLGLLNPSTFMAVNSYFTRKRGQAVGLGLAGTGIGQMVMPQIVHYLQEAYGYRGTVLIVGALSFHGIVGACLFQPVEWHSYAPHKYQEQEKLLVDDPPVQKVAESVGEKLRRSMDLNLLKDFSFLNICLGVSLAYTSSINFAMMFPYFLQFSAGLNGQDIALCMSVLAATDIASRLTLPTLTDRFRISCRTIFLVGAVLLIGIRTTLAETSKRENLLIISAIYGYIRAATVVNQNLCVSEHCSQDKLPGALGIVMVAKGISVITLGQLLGWIRDITGSYRFALHMQNVLLIVIVLFWVPEVLWKRFRG</sequence>
<name>A0A1L8DED4_9DIPT</name>
<dbReference type="EMBL" id="GFDF01009296">
    <property type="protein sequence ID" value="JAV04788.1"/>
    <property type="molecule type" value="Transcribed_RNA"/>
</dbReference>
<feature type="transmembrane region" description="Helical" evidence="2">
    <location>
        <begin position="401"/>
        <end position="418"/>
    </location>
</feature>
<feature type="transmembrane region" description="Helical" evidence="2">
    <location>
        <begin position="335"/>
        <end position="356"/>
    </location>
</feature>
<dbReference type="InterPro" id="IPR020846">
    <property type="entry name" value="MFS_dom"/>
</dbReference>
<dbReference type="PANTHER" id="PTHR11360:SF229">
    <property type="entry name" value="AGAP007601-PA"/>
    <property type="match status" value="1"/>
</dbReference>
<dbReference type="PANTHER" id="PTHR11360">
    <property type="entry name" value="MONOCARBOXYLATE TRANSPORTER"/>
    <property type="match status" value="1"/>
</dbReference>
<feature type="transmembrane region" description="Helical" evidence="2">
    <location>
        <begin position="110"/>
        <end position="133"/>
    </location>
</feature>
<evidence type="ECO:0000259" key="3">
    <source>
        <dbReference type="PROSITE" id="PS50850"/>
    </source>
</evidence>
<evidence type="ECO:0000313" key="4">
    <source>
        <dbReference type="EMBL" id="JAV04788.1"/>
    </source>
</evidence>
<feature type="transmembrane region" description="Helical" evidence="2">
    <location>
        <begin position="368"/>
        <end position="389"/>
    </location>
</feature>
<protein>
    <submittedName>
        <fullName evidence="4">Putative monocarboxylate transporter</fullName>
    </submittedName>
</protein>
<dbReference type="GO" id="GO:0008028">
    <property type="term" value="F:monocarboxylic acid transmembrane transporter activity"/>
    <property type="evidence" value="ECO:0007669"/>
    <property type="project" value="TreeGrafter"/>
</dbReference>
<dbReference type="InterPro" id="IPR011701">
    <property type="entry name" value="MFS"/>
</dbReference>
<comment type="subcellular location">
    <subcellularLocation>
        <location evidence="1">Membrane</location>
        <topology evidence="1">Multi-pass membrane protein</topology>
    </subcellularLocation>
</comment>
<proteinExistence type="predicted"/>
<dbReference type="Gene3D" id="1.20.1250.20">
    <property type="entry name" value="MFS general substrate transporter like domains"/>
    <property type="match status" value="1"/>
</dbReference>
<evidence type="ECO:0000256" key="1">
    <source>
        <dbReference type="ARBA" id="ARBA00004141"/>
    </source>
</evidence>
<dbReference type="PROSITE" id="PS50850">
    <property type="entry name" value="MFS"/>
    <property type="match status" value="1"/>
</dbReference>
<dbReference type="InterPro" id="IPR036259">
    <property type="entry name" value="MFS_trans_sf"/>
</dbReference>
<keyword evidence="2" id="KW-1133">Transmembrane helix</keyword>
<dbReference type="Pfam" id="PF07690">
    <property type="entry name" value="MFS_1"/>
    <property type="match status" value="1"/>
</dbReference>
<reference evidence="4" key="1">
    <citation type="submission" date="2016-12" db="EMBL/GenBank/DDBJ databases">
        <title>An insight into the sialome and mialome of the sand fly, Nyssomyia neivai.</title>
        <authorList>
            <person name="Sebastian V."/>
            <person name="Goulart T.M."/>
            <person name="Oliveira W."/>
            <person name="Calvo E."/>
            <person name="Oliveira L.F."/>
            <person name="Pinto M.C."/>
            <person name="Rosselino A.M."/>
            <person name="Ribeiro J.M."/>
        </authorList>
    </citation>
    <scope>NUCLEOTIDE SEQUENCE</scope>
</reference>
<dbReference type="GO" id="GO:0016020">
    <property type="term" value="C:membrane"/>
    <property type="evidence" value="ECO:0007669"/>
    <property type="project" value="UniProtKB-SubCell"/>
</dbReference>
<accession>A0A1L8DED4</accession>
<feature type="domain" description="Major facilitator superfamily (MFS) profile" evidence="3">
    <location>
        <begin position="20"/>
        <end position="422"/>
    </location>
</feature>
<feature type="transmembrane region" description="Helical" evidence="2">
    <location>
        <begin position="172"/>
        <end position="193"/>
    </location>
</feature>
<feature type="transmembrane region" description="Helical" evidence="2">
    <location>
        <begin position="305"/>
        <end position="323"/>
    </location>
</feature>
<dbReference type="CDD" id="cd17352">
    <property type="entry name" value="MFS_MCT_SLC16"/>
    <property type="match status" value="1"/>
</dbReference>
<evidence type="ECO:0000256" key="2">
    <source>
        <dbReference type="SAM" id="Phobius"/>
    </source>
</evidence>
<dbReference type="SUPFAM" id="SSF103473">
    <property type="entry name" value="MFS general substrate transporter"/>
    <property type="match status" value="1"/>
</dbReference>
<feature type="transmembrane region" description="Helical" evidence="2">
    <location>
        <begin position="16"/>
        <end position="42"/>
    </location>
</feature>
<keyword evidence="2" id="KW-0472">Membrane</keyword>
<dbReference type="InterPro" id="IPR050327">
    <property type="entry name" value="Proton-linked_MCT"/>
</dbReference>
<dbReference type="AlphaFoldDB" id="A0A1L8DED4"/>
<feature type="transmembrane region" description="Helical" evidence="2">
    <location>
        <begin position="145"/>
        <end position="166"/>
    </location>
</feature>
<feature type="transmembrane region" description="Helical" evidence="2">
    <location>
        <begin position="242"/>
        <end position="269"/>
    </location>
</feature>
<organism evidence="4">
    <name type="scientific">Nyssomyia neivai</name>
    <dbReference type="NCBI Taxonomy" id="330878"/>
    <lineage>
        <taxon>Eukaryota</taxon>
        <taxon>Metazoa</taxon>
        <taxon>Ecdysozoa</taxon>
        <taxon>Arthropoda</taxon>
        <taxon>Hexapoda</taxon>
        <taxon>Insecta</taxon>
        <taxon>Pterygota</taxon>
        <taxon>Neoptera</taxon>
        <taxon>Endopterygota</taxon>
        <taxon>Diptera</taxon>
        <taxon>Nematocera</taxon>
        <taxon>Psychodoidea</taxon>
        <taxon>Psychodidae</taxon>
        <taxon>Nyssomyia</taxon>
    </lineage>
</organism>